<evidence type="ECO:0000313" key="2">
    <source>
        <dbReference type="Proteomes" id="UP001277972"/>
    </source>
</evidence>
<proteinExistence type="predicted"/>
<keyword evidence="2" id="KW-1185">Reference proteome</keyword>
<reference evidence="1" key="1">
    <citation type="submission" date="2023-11" db="EMBL/GenBank/DDBJ databases">
        <title>Gracilibacillus pellucida a moderately halophilic bacterium isolated from saline soil in Xinjiang province.</title>
        <authorList>
            <person name="Zhang Z."/>
            <person name="Tan F."/>
            <person name="Wang Y."/>
            <person name="Xia M."/>
        </authorList>
    </citation>
    <scope>NUCLEOTIDE SEQUENCE</scope>
    <source>
        <strain evidence="1">S3-1-1</strain>
    </source>
</reference>
<name>A0ACC6M0Q5_9BACI</name>
<dbReference type="EMBL" id="JAWZSR010000001">
    <property type="protein sequence ID" value="MDX8044476.1"/>
    <property type="molecule type" value="Genomic_DNA"/>
</dbReference>
<protein>
    <submittedName>
        <fullName evidence="1">TetR family transcriptional regulator</fullName>
    </submittedName>
</protein>
<organism evidence="1 2">
    <name type="scientific">Gracilibacillus pellucidus</name>
    <dbReference type="NCBI Taxonomy" id="3095368"/>
    <lineage>
        <taxon>Bacteria</taxon>
        <taxon>Bacillati</taxon>
        <taxon>Bacillota</taxon>
        <taxon>Bacilli</taxon>
        <taxon>Bacillales</taxon>
        <taxon>Bacillaceae</taxon>
        <taxon>Gracilibacillus</taxon>
    </lineage>
</organism>
<comment type="caution">
    <text evidence="1">The sequence shown here is derived from an EMBL/GenBank/DDBJ whole genome shotgun (WGS) entry which is preliminary data.</text>
</comment>
<dbReference type="Proteomes" id="UP001277972">
    <property type="component" value="Unassembled WGS sequence"/>
</dbReference>
<accession>A0ACC6M0Q5</accession>
<gene>
    <name evidence="1" type="ORF">SH601_00620</name>
</gene>
<evidence type="ECO:0000313" key="1">
    <source>
        <dbReference type="EMBL" id="MDX8044476.1"/>
    </source>
</evidence>
<sequence length="200" mass="23647">MPNATFFNLPSGKKEKLLNALYQEFSTVPLTKASIANIIEYAEIPRGSFYQYFVDKEDAYFYVFNQQTSLAMEKFLYILKKNKGNLFNACIEFYRILIEEKEHFTFFHHSLLHMDHRMEDALLSIFASDEHLYHFQRIAQQIDFSSLKIETDEELFPLMQLISAVTIRNMINKFSKEISLEEALQKYESQLQFVKHGVLK</sequence>